<comment type="caution">
    <text evidence="2">The sequence shown here is derived from an EMBL/GenBank/DDBJ whole genome shotgun (WGS) entry which is preliminary data.</text>
</comment>
<keyword evidence="3" id="KW-1185">Reference proteome</keyword>
<dbReference type="GO" id="GO:0016787">
    <property type="term" value="F:hydrolase activity"/>
    <property type="evidence" value="ECO:0007669"/>
    <property type="project" value="UniProtKB-KW"/>
</dbReference>
<dbReference type="AlphaFoldDB" id="A0A6A9UY02"/>
<dbReference type="Proteomes" id="UP000435304">
    <property type="component" value="Unassembled WGS sequence"/>
</dbReference>
<reference evidence="2 3" key="1">
    <citation type="submission" date="2019-12" db="EMBL/GenBank/DDBJ databases">
        <title>Auraticoccus cholistani sp. nov., an actinomycete isolated from soil of Cholistan desert.</title>
        <authorList>
            <person name="Cheema M.T."/>
        </authorList>
    </citation>
    <scope>NUCLEOTIDE SEQUENCE [LARGE SCALE GENOMIC DNA]</scope>
    <source>
        <strain evidence="2 3">F435</strain>
    </source>
</reference>
<name>A0A6A9UY02_9ACTN</name>
<proteinExistence type="predicted"/>
<dbReference type="SUPFAM" id="SSF51445">
    <property type="entry name" value="(Trans)glycosidases"/>
    <property type="match status" value="1"/>
</dbReference>
<dbReference type="EMBL" id="WPCU01000007">
    <property type="protein sequence ID" value="MVA76622.1"/>
    <property type="molecule type" value="Genomic_DNA"/>
</dbReference>
<dbReference type="InterPro" id="IPR017853">
    <property type="entry name" value="GH"/>
</dbReference>
<evidence type="ECO:0008006" key="4">
    <source>
        <dbReference type="Google" id="ProtNLM"/>
    </source>
</evidence>
<gene>
    <name evidence="2" type="ORF">GC722_11390</name>
</gene>
<protein>
    <recommendedName>
        <fullName evidence="4">Beta-hexosaminidase bacterial type N-terminal domain-containing protein</fullName>
    </recommendedName>
</protein>
<evidence type="ECO:0000256" key="1">
    <source>
        <dbReference type="ARBA" id="ARBA00022801"/>
    </source>
</evidence>
<dbReference type="InterPro" id="IPR029018">
    <property type="entry name" value="Hex-like_dom2"/>
</dbReference>
<accession>A0A6A9UY02</accession>
<sequence length="895" mass="100235">MVTVAGGTTTPRLDHGLALVTAALGDTGATVHPPGAELPAAGGFRLLVGVRSEAAVQELERQEVLLYTTGAPGPNGFYLAMLPGGVCVVTGGDEVGVLYGCQELARLVRRTGGVPRDLDHGETPDLVLRGPAVGLQKTTVEPRRQTYEYPVTPDRFPWFYDRALWTDVLDELFEQRANVVYLWSGHPFSSFVRLAGYPEAQEVTDEELRLNRETLSWLTEEAARRGIWVVLHFYNIHIPLPFAEHHQIPLHQPRPTPLTAAYTRAAVAAFVTEYPDVGLYVCLGEALQGDLHGQEWFLETILPAVREGVRAAGGTDWPPLILRGHAIDPQPIVDAARALHPRLYTEAKYNGESLTTWNPRGDWQRQHQYLASLGSTHIANVHILANLEPFRYGAVSFIRRSVQAMKHRLHVQGLHLYPLFYWDWPWSPDRAEPRLRQLDRDWLWYAAWLRYAWKADRDPDAEESHWTRVLAERFGSEPAGRSALAAYEAMGQVAPRLVRRVGITEGNRQTLSLGMTMSQLVNPHRHRPWPDLWNSHAPFGERLDSYVRRELAGAGHVGETPLDVVDEVRHFSRLAVSAVERGSGSVHRHRDEYERLRTDAVALAHVAEFYALRILAAVEVLSYREAPAAGDGPARLRRAVELVAESVERYRELAELTARTYSHANSMRTPQRKVPFRDGHEYGHWTQCLPRYEEELTHLRRNVARLTGSGRRPAAAEEEQPFRWVPYRVLGEPAEEFVLTPGERLLRDLPHVVTRLAPELEGSTAHRISHAGAAAQQVLLEVELAEPGHLLVGYFRDPSPQWLQVPDLEVDTHADARGGLEPVLRHAVEAEGLPSVDVHAHRLGAGRHTLALGRGAYVVLGAVRADQRFSGRDTHGDGPDDLDWLFCGDDEGGRR</sequence>
<keyword evidence="1" id="KW-0378">Hydrolase</keyword>
<organism evidence="2 3">
    <name type="scientific">Auraticoccus cholistanensis</name>
    <dbReference type="NCBI Taxonomy" id="2656650"/>
    <lineage>
        <taxon>Bacteria</taxon>
        <taxon>Bacillati</taxon>
        <taxon>Actinomycetota</taxon>
        <taxon>Actinomycetes</taxon>
        <taxon>Propionibacteriales</taxon>
        <taxon>Propionibacteriaceae</taxon>
        <taxon>Auraticoccus</taxon>
    </lineage>
</organism>
<dbReference type="GO" id="GO:0005975">
    <property type="term" value="P:carbohydrate metabolic process"/>
    <property type="evidence" value="ECO:0007669"/>
    <property type="project" value="UniProtKB-ARBA"/>
</dbReference>
<dbReference type="SUPFAM" id="SSF55545">
    <property type="entry name" value="beta-N-acetylhexosaminidase-like domain"/>
    <property type="match status" value="1"/>
</dbReference>
<evidence type="ECO:0000313" key="3">
    <source>
        <dbReference type="Proteomes" id="UP000435304"/>
    </source>
</evidence>
<evidence type="ECO:0000313" key="2">
    <source>
        <dbReference type="EMBL" id="MVA76622.1"/>
    </source>
</evidence>